<evidence type="ECO:0000313" key="6">
    <source>
        <dbReference type="EMBL" id="KAG8464012.1"/>
    </source>
</evidence>
<gene>
    <name evidence="6" type="ORF">KFE25_000180</name>
</gene>
<dbReference type="SMART" id="SM00829">
    <property type="entry name" value="PKS_ER"/>
    <property type="match status" value="1"/>
</dbReference>
<organism evidence="6 7">
    <name type="scientific">Diacronema lutheri</name>
    <name type="common">Unicellular marine alga</name>
    <name type="synonym">Monochrysis lutheri</name>
    <dbReference type="NCBI Taxonomy" id="2081491"/>
    <lineage>
        <taxon>Eukaryota</taxon>
        <taxon>Haptista</taxon>
        <taxon>Haptophyta</taxon>
        <taxon>Pavlovophyceae</taxon>
        <taxon>Pavlovales</taxon>
        <taxon>Pavlovaceae</taxon>
        <taxon>Diacronema</taxon>
    </lineage>
</organism>
<evidence type="ECO:0000256" key="4">
    <source>
        <dbReference type="RuleBase" id="RU361277"/>
    </source>
</evidence>
<dbReference type="OMA" id="CERQTQP"/>
<protein>
    <recommendedName>
        <fullName evidence="5">Enoyl reductase (ER) domain-containing protein</fullName>
    </recommendedName>
</protein>
<dbReference type="InterPro" id="IPR013149">
    <property type="entry name" value="ADH-like_C"/>
</dbReference>
<dbReference type="PANTHER" id="PTHR43401">
    <property type="entry name" value="L-THREONINE 3-DEHYDROGENASE"/>
    <property type="match status" value="1"/>
</dbReference>
<comment type="cofactor">
    <cofactor evidence="4">
        <name>Zn(2+)</name>
        <dbReference type="ChEBI" id="CHEBI:29105"/>
    </cofactor>
</comment>
<dbReference type="GO" id="GO:0008270">
    <property type="term" value="F:zinc ion binding"/>
    <property type="evidence" value="ECO:0007669"/>
    <property type="project" value="InterPro"/>
</dbReference>
<dbReference type="PANTHER" id="PTHR43401:SF5">
    <property type="entry name" value="ALCOHOL DEHYDROGENASE-RELATED"/>
    <property type="match status" value="1"/>
</dbReference>
<evidence type="ECO:0000256" key="1">
    <source>
        <dbReference type="ARBA" id="ARBA00022723"/>
    </source>
</evidence>
<dbReference type="InterPro" id="IPR002328">
    <property type="entry name" value="ADH_Zn_CS"/>
</dbReference>
<reference evidence="6" key="1">
    <citation type="submission" date="2021-05" db="EMBL/GenBank/DDBJ databases">
        <title>The genome of the haptophyte Pavlova lutheri (Diacronema luteri, Pavlovales) - a model for lipid biosynthesis in eukaryotic algae.</title>
        <authorList>
            <person name="Hulatt C.J."/>
            <person name="Posewitz M.C."/>
        </authorList>
    </citation>
    <scope>NUCLEOTIDE SEQUENCE</scope>
    <source>
        <strain evidence="6">NIVA-4/92</strain>
    </source>
</reference>
<dbReference type="Proteomes" id="UP000751190">
    <property type="component" value="Unassembled WGS sequence"/>
</dbReference>
<comment type="caution">
    <text evidence="6">The sequence shown here is derived from an EMBL/GenBank/DDBJ whole genome shotgun (WGS) entry which is preliminary data.</text>
</comment>
<dbReference type="InterPro" id="IPR050129">
    <property type="entry name" value="Zn_alcohol_dh"/>
</dbReference>
<proteinExistence type="inferred from homology"/>
<evidence type="ECO:0000256" key="3">
    <source>
        <dbReference type="ARBA" id="ARBA00023002"/>
    </source>
</evidence>
<dbReference type="Gene3D" id="3.90.180.10">
    <property type="entry name" value="Medium-chain alcohol dehydrogenases, catalytic domain"/>
    <property type="match status" value="1"/>
</dbReference>
<comment type="similarity">
    <text evidence="4">Belongs to the zinc-containing alcohol dehydrogenase family.</text>
</comment>
<dbReference type="AlphaFoldDB" id="A0A8J5XLS0"/>
<dbReference type="InterPro" id="IPR020843">
    <property type="entry name" value="ER"/>
</dbReference>
<keyword evidence="3" id="KW-0560">Oxidoreductase</keyword>
<dbReference type="InterPro" id="IPR036291">
    <property type="entry name" value="NAD(P)-bd_dom_sf"/>
</dbReference>
<keyword evidence="7" id="KW-1185">Reference proteome</keyword>
<dbReference type="OrthoDB" id="256333at2759"/>
<name>A0A8J5XLS0_DIALT</name>
<dbReference type="Pfam" id="PF08240">
    <property type="entry name" value="ADH_N"/>
    <property type="match status" value="1"/>
</dbReference>
<dbReference type="InterPro" id="IPR013154">
    <property type="entry name" value="ADH-like_N"/>
</dbReference>
<evidence type="ECO:0000259" key="5">
    <source>
        <dbReference type="SMART" id="SM00829"/>
    </source>
</evidence>
<dbReference type="GO" id="GO:0016491">
    <property type="term" value="F:oxidoreductase activity"/>
    <property type="evidence" value="ECO:0007669"/>
    <property type="project" value="UniProtKB-KW"/>
</dbReference>
<accession>A0A8J5XLS0</accession>
<keyword evidence="2 4" id="KW-0862">Zinc</keyword>
<sequence>MEAFMAAVRYHGKGDVRVERVRTPSASPGGVVVEVRAAALCHTELHFADGTLQLGVAPITLGHEAAGVIVSVGEGIDAARVGERVLVYYYAGCAKCTFCAAGDEQLCGDVAAQFGFVSDGGLARFIAVPARNALPLPPSLTFAHAAPIGCGVSTAVHAAKRAGGLAAGETVCVYGCNGVGHSLVQLARARGCTVIAVARQQAHLRKASELGAHVLVDGTDATTVAAAVRASTGGCGADVIFECVGRRETMGACVGFGGALGKRGRLVLVGYAQGEAHDFRCHPIPLIVCEQTVVGSVGATLDDVREAIELVAAGTIATVVDSTIAIGDVHALGLERIRACACVGKIVVDRFECAACVADQAPRS</sequence>
<evidence type="ECO:0000256" key="2">
    <source>
        <dbReference type="ARBA" id="ARBA00022833"/>
    </source>
</evidence>
<feature type="domain" description="Enoyl reductase (ER)" evidence="5">
    <location>
        <begin position="14"/>
        <end position="348"/>
    </location>
</feature>
<evidence type="ECO:0000313" key="7">
    <source>
        <dbReference type="Proteomes" id="UP000751190"/>
    </source>
</evidence>
<dbReference type="EMBL" id="JAGTXO010000014">
    <property type="protein sequence ID" value="KAG8464012.1"/>
    <property type="molecule type" value="Genomic_DNA"/>
</dbReference>
<dbReference type="Pfam" id="PF00107">
    <property type="entry name" value="ADH_zinc_N"/>
    <property type="match status" value="1"/>
</dbReference>
<dbReference type="SUPFAM" id="SSF51735">
    <property type="entry name" value="NAD(P)-binding Rossmann-fold domains"/>
    <property type="match status" value="1"/>
</dbReference>
<dbReference type="PROSITE" id="PS00059">
    <property type="entry name" value="ADH_ZINC"/>
    <property type="match status" value="1"/>
</dbReference>
<dbReference type="InterPro" id="IPR011032">
    <property type="entry name" value="GroES-like_sf"/>
</dbReference>
<dbReference type="SUPFAM" id="SSF50129">
    <property type="entry name" value="GroES-like"/>
    <property type="match status" value="1"/>
</dbReference>
<keyword evidence="1 4" id="KW-0479">Metal-binding</keyword>